<organism evidence="1">
    <name type="scientific">Schlesneria paludicola</name>
    <dbReference type="NCBI Taxonomy" id="360056"/>
    <lineage>
        <taxon>Bacteria</taxon>
        <taxon>Pseudomonadati</taxon>
        <taxon>Planctomycetota</taxon>
        <taxon>Planctomycetia</taxon>
        <taxon>Planctomycetales</taxon>
        <taxon>Planctomycetaceae</taxon>
        <taxon>Schlesneria</taxon>
    </lineage>
</organism>
<gene>
    <name evidence="1" type="ORF">ENQ76_14580</name>
</gene>
<dbReference type="AlphaFoldDB" id="A0A7C2K2N5"/>
<reference evidence="1" key="1">
    <citation type="journal article" date="2020" name="mSystems">
        <title>Genome- and Community-Level Interaction Insights into Carbon Utilization and Element Cycling Functions of Hydrothermarchaeota in Hydrothermal Sediment.</title>
        <authorList>
            <person name="Zhou Z."/>
            <person name="Liu Y."/>
            <person name="Xu W."/>
            <person name="Pan J."/>
            <person name="Luo Z.H."/>
            <person name="Li M."/>
        </authorList>
    </citation>
    <scope>NUCLEOTIDE SEQUENCE [LARGE SCALE GENOMIC DNA]</scope>
    <source>
        <strain evidence="1">SpSt-339</strain>
    </source>
</reference>
<dbReference type="InterPro" id="IPR036291">
    <property type="entry name" value="NAD(P)-bd_dom_sf"/>
</dbReference>
<name>A0A7C2K2N5_9PLAN</name>
<dbReference type="Gene3D" id="3.40.50.720">
    <property type="entry name" value="NAD(P)-binding Rossmann-like Domain"/>
    <property type="match status" value="1"/>
</dbReference>
<dbReference type="SUPFAM" id="SSF51735">
    <property type="entry name" value="NAD(P)-binding Rossmann-fold domains"/>
    <property type="match status" value="1"/>
</dbReference>
<protein>
    <recommendedName>
        <fullName evidence="2">SDR family NAD(P)-dependent oxidoreductase</fullName>
    </recommendedName>
</protein>
<dbReference type="EMBL" id="DSOK01000401">
    <property type="protein sequence ID" value="HEN16683.1"/>
    <property type="molecule type" value="Genomic_DNA"/>
</dbReference>
<sequence>MPSADSPVLLTAGLPASWTAELARAGAGVSELLVHLAEDQSPAIDGSRAVPVAADWSNASQAVGQIRELGAGIATAIVGALAAPRASSLDAAQQAIEAAVAQNDLAPTRLLAALLPEMMARGAGRLLLVTWNPASQTLPEFAAARGSARGILTYLESLRPALKKRGIVAGVLLLAPRQMNAWNPASAAAPVVAAVQQCLQQGTPQRILKL</sequence>
<accession>A0A7C2K2N5</accession>
<comment type="caution">
    <text evidence="1">The sequence shown here is derived from an EMBL/GenBank/DDBJ whole genome shotgun (WGS) entry which is preliminary data.</text>
</comment>
<evidence type="ECO:0000313" key="1">
    <source>
        <dbReference type="EMBL" id="HEN16683.1"/>
    </source>
</evidence>
<proteinExistence type="predicted"/>
<evidence type="ECO:0008006" key="2">
    <source>
        <dbReference type="Google" id="ProtNLM"/>
    </source>
</evidence>